<evidence type="ECO:0000313" key="3">
    <source>
        <dbReference type="EMBL" id="KAJ3998885.1"/>
    </source>
</evidence>
<name>A0ABQ8QK09_9AGAR</name>
<accession>A0ABQ8QK09</accession>
<feature type="compositionally biased region" description="Polar residues" evidence="1">
    <location>
        <begin position="34"/>
        <end position="46"/>
    </location>
</feature>
<evidence type="ECO:0000256" key="1">
    <source>
        <dbReference type="SAM" id="MobiDB-lite"/>
    </source>
</evidence>
<gene>
    <name evidence="3" type="ORF">F5050DRAFT_1710139</name>
</gene>
<feature type="region of interest" description="Disordered" evidence="1">
    <location>
        <begin position="1"/>
        <end position="191"/>
    </location>
</feature>
<protein>
    <recommendedName>
        <fullName evidence="2">DUF6532 domain-containing protein</fullName>
    </recommendedName>
</protein>
<evidence type="ECO:0000259" key="2">
    <source>
        <dbReference type="Pfam" id="PF20149"/>
    </source>
</evidence>
<feature type="compositionally biased region" description="Basic and acidic residues" evidence="1">
    <location>
        <begin position="122"/>
        <end position="135"/>
    </location>
</feature>
<feature type="compositionally biased region" description="Basic and acidic residues" evidence="1">
    <location>
        <begin position="166"/>
        <end position="176"/>
    </location>
</feature>
<dbReference type="EMBL" id="MU790549">
    <property type="protein sequence ID" value="KAJ3998885.1"/>
    <property type="molecule type" value="Genomic_DNA"/>
</dbReference>
<reference evidence="3" key="1">
    <citation type="submission" date="2022-08" db="EMBL/GenBank/DDBJ databases">
        <authorList>
            <consortium name="DOE Joint Genome Institute"/>
            <person name="Min B."/>
            <person name="Riley R."/>
            <person name="Sierra-Patev S."/>
            <person name="Naranjo-Ortiz M."/>
            <person name="Looney B."/>
            <person name="Konkel Z."/>
            <person name="Slot J.C."/>
            <person name="Sakamoto Y."/>
            <person name="Steenwyk J.L."/>
            <person name="Rokas A."/>
            <person name="Carro J."/>
            <person name="Camarero S."/>
            <person name="Ferreira P."/>
            <person name="Molpeceres G."/>
            <person name="Ruiz-Duenas F.J."/>
            <person name="Serrano A."/>
            <person name="Henrissat B."/>
            <person name="Drula E."/>
            <person name="Hughes K.W."/>
            <person name="Mata J.L."/>
            <person name="Ishikawa N.K."/>
            <person name="Vargas-Isla R."/>
            <person name="Ushijima S."/>
            <person name="Smith C.A."/>
            <person name="Ahrendt S."/>
            <person name="Andreopoulos W."/>
            <person name="He G."/>
            <person name="Labutti K."/>
            <person name="Lipzen A."/>
            <person name="Ng V."/>
            <person name="Sandor L."/>
            <person name="Barry K."/>
            <person name="Martinez A.T."/>
            <person name="Xiao Y."/>
            <person name="Gibbons J.G."/>
            <person name="Terashima K."/>
            <person name="Hibbett D.S."/>
            <person name="Grigoriev I.V."/>
        </authorList>
    </citation>
    <scope>NUCLEOTIDE SEQUENCE</scope>
    <source>
        <strain evidence="3">TFB10827</strain>
    </source>
</reference>
<proteinExistence type="predicted"/>
<dbReference type="Proteomes" id="UP001163828">
    <property type="component" value="Unassembled WGS sequence"/>
</dbReference>
<organism evidence="3 4">
    <name type="scientific">Lentinula boryana</name>
    <dbReference type="NCBI Taxonomy" id="40481"/>
    <lineage>
        <taxon>Eukaryota</taxon>
        <taxon>Fungi</taxon>
        <taxon>Dikarya</taxon>
        <taxon>Basidiomycota</taxon>
        <taxon>Agaricomycotina</taxon>
        <taxon>Agaricomycetes</taxon>
        <taxon>Agaricomycetidae</taxon>
        <taxon>Agaricales</taxon>
        <taxon>Marasmiineae</taxon>
        <taxon>Omphalotaceae</taxon>
        <taxon>Lentinula</taxon>
    </lineage>
</organism>
<evidence type="ECO:0000313" key="4">
    <source>
        <dbReference type="Proteomes" id="UP001163828"/>
    </source>
</evidence>
<keyword evidence="4" id="KW-1185">Reference proteome</keyword>
<feature type="region of interest" description="Disordered" evidence="1">
    <location>
        <begin position="248"/>
        <end position="267"/>
    </location>
</feature>
<comment type="caution">
    <text evidence="3">The sequence shown here is derived from an EMBL/GenBank/DDBJ whole genome shotgun (WGS) entry which is preliminary data.</text>
</comment>
<feature type="compositionally biased region" description="Basic and acidic residues" evidence="1">
    <location>
        <begin position="7"/>
        <end position="23"/>
    </location>
</feature>
<dbReference type="Pfam" id="PF20149">
    <property type="entry name" value="DUF6532"/>
    <property type="match status" value="1"/>
</dbReference>
<dbReference type="InterPro" id="IPR045341">
    <property type="entry name" value="DUF6532"/>
</dbReference>
<feature type="domain" description="DUF6532" evidence="2">
    <location>
        <begin position="348"/>
        <end position="477"/>
    </location>
</feature>
<sequence length="566" mass="63298">MKRRKQQHETQKTYEKAIADQKKTNSKMRVTAQLDAQAQEDVSNFSVHPDLDSDDDIAPGMEPHDEDASELLSSGGDSDGGRYEDSNEGGKGIDEDNDVDESNVDDKEIRLRKEKKKASKTSIRDEIAAIRDTRPKFIHKRAGSDTEKNPTSSKRSKLSDMGGLKDGWKSNVDQKKSRMLPHKASHSSLASSDTGTVDIEFERGEFDQDVSAETLEVQCAGKSQHKQQLESESKHVVDVKLEAADANSIVKEERETGKPAQPPKRAHVKVSDVPFVLPTDHEVWNQHICTSLIEWSSRQTNQFRINSDPGFRQKVQELWNLYLMPLHHISLDCTGPKGKTIKRSDHPALFSFAQADIRNYRSRVGKSALKIVEAYLELKGSTAVEQKQLVEELIHHDSFVYKTPGLTRETSAGAFRGELIMRTMAFYLTWALAAPNPAEGYPTGALALATTAVLQALNIFKTGYSTSQPDTTTTSYSAAKKKKPVNSPDNFSDKWASDAMRFFNLIQRLKGNKWELILHASERYILNIPNAGAGPYLKVTQREAEKASNTQHEMVKDLDDDILLSD</sequence>